<proteinExistence type="predicted"/>
<evidence type="ECO:0000256" key="3">
    <source>
        <dbReference type="ARBA" id="ARBA00022786"/>
    </source>
</evidence>
<dbReference type="Gene3D" id="2.160.20.10">
    <property type="entry name" value="Single-stranded right-handed beta-helix, Pectin lyase-like"/>
    <property type="match status" value="1"/>
</dbReference>
<feature type="region of interest" description="Disordered" evidence="4">
    <location>
        <begin position="308"/>
        <end position="367"/>
    </location>
</feature>
<dbReference type="EMBL" id="CP009530">
    <property type="protein sequence ID" value="AKB58428.1"/>
    <property type="molecule type" value="Genomic_DNA"/>
</dbReference>
<evidence type="ECO:0000256" key="4">
    <source>
        <dbReference type="SAM" id="MobiDB-lite"/>
    </source>
</evidence>
<dbReference type="InterPro" id="IPR006626">
    <property type="entry name" value="PbH1"/>
</dbReference>
<dbReference type="SMART" id="SM00722">
    <property type="entry name" value="CASH"/>
    <property type="match status" value="1"/>
</dbReference>
<protein>
    <submittedName>
        <fullName evidence="6">Cell surface protein</fullName>
    </submittedName>
</protein>
<dbReference type="InterPro" id="IPR022441">
    <property type="entry name" value="Para_beta_helix_rpt-2"/>
</dbReference>
<evidence type="ECO:0000256" key="1">
    <source>
        <dbReference type="ARBA" id="ARBA00004906"/>
    </source>
</evidence>
<gene>
    <name evidence="6" type="ORF">MSBR2_1912</name>
</gene>
<evidence type="ECO:0000256" key="2">
    <source>
        <dbReference type="ARBA" id="ARBA00022737"/>
    </source>
</evidence>
<feature type="domain" description="Carbohydrate-binding/sugar hydrolysis" evidence="5">
    <location>
        <begin position="63"/>
        <end position="194"/>
    </location>
</feature>
<feature type="compositionally biased region" description="Low complexity" evidence="4">
    <location>
        <begin position="328"/>
        <end position="341"/>
    </location>
</feature>
<organism evidence="6 7">
    <name type="scientific">Methanosarcina barkeri 227</name>
    <dbReference type="NCBI Taxonomy" id="1434106"/>
    <lineage>
        <taxon>Archaea</taxon>
        <taxon>Methanobacteriati</taxon>
        <taxon>Methanobacteriota</taxon>
        <taxon>Stenosarchaea group</taxon>
        <taxon>Methanomicrobia</taxon>
        <taxon>Methanosarcinales</taxon>
        <taxon>Methanosarcinaceae</taxon>
        <taxon>Methanosarcina</taxon>
    </lineage>
</organism>
<dbReference type="SMART" id="SM00710">
    <property type="entry name" value="PbH1"/>
    <property type="match status" value="4"/>
</dbReference>
<dbReference type="InterPro" id="IPR011050">
    <property type="entry name" value="Pectin_lyase_fold/virulence"/>
</dbReference>
<dbReference type="KEGG" id="mbar:MSBR2_1912"/>
<keyword evidence="2" id="KW-0677">Repeat</keyword>
<keyword evidence="3" id="KW-0833">Ubl conjugation pathway</keyword>
<sequence length="380" mass="40387">MRRIKGHNFRAFKLTALAITLAVLCTCSASSASNLRVSSATDGDYISLQAAIDEAEAGDTIIVSPGTYVENLKINKQVQIWSESGNPEDTVIRAAEPTKSAVEISVDRASFSGFAIEGSEKAGILLTGVNSCYINNNRVQGAEYGILLKGSDSNTISNNLITLDEKGIRLENSNSNDIIGNTIAYNYGPGISLEASSKNLIYNNYFKNAENVDEKAANAENLWQSPLKTKKNIVSGPYIGGNFWADLEGKGYSETGVDENSNGICDTSYNITGGGTDNYPLFPKVPNAVKALESNLNASAYEQGLADMEKATSSETTVNKTEEATGPAAENATDENITNENTTDKNATNEEGSGEKESPGPGPGIVGLAVGAAYFLRRDR</sequence>
<dbReference type="Pfam" id="PF05048">
    <property type="entry name" value="NosD"/>
    <property type="match status" value="1"/>
</dbReference>
<dbReference type="InterPro" id="IPR051550">
    <property type="entry name" value="SCF-Subunits/Alg-Epimerases"/>
</dbReference>
<dbReference type="HOGENOM" id="CLU_757827_0_0_2"/>
<evidence type="ECO:0000259" key="5">
    <source>
        <dbReference type="SMART" id="SM00722"/>
    </source>
</evidence>
<dbReference type="AlphaFoldDB" id="A0A0E3R1R6"/>
<name>A0A0E3R1R6_METBA</name>
<dbReference type="RefSeq" id="WP_048120092.1">
    <property type="nucleotide sequence ID" value="NZ_CP009530.1"/>
</dbReference>
<reference evidence="6 7" key="1">
    <citation type="submission" date="2014-07" db="EMBL/GenBank/DDBJ databases">
        <title>Methanogenic archaea and the global carbon cycle.</title>
        <authorList>
            <person name="Henriksen J.R."/>
            <person name="Luke J."/>
            <person name="Reinhart S."/>
            <person name="Benedict M.N."/>
            <person name="Youngblut N.D."/>
            <person name="Metcalf M.E."/>
            <person name="Whitaker R.J."/>
            <person name="Metcalf W.W."/>
        </authorList>
    </citation>
    <scope>NUCLEOTIDE SEQUENCE [LARGE SCALE GENOMIC DNA]</scope>
    <source>
        <strain evidence="6 7">227</strain>
    </source>
</reference>
<dbReference type="NCBIfam" id="TIGR03804">
    <property type="entry name" value="para_beta_helix"/>
    <property type="match status" value="2"/>
</dbReference>
<dbReference type="InterPro" id="IPR007742">
    <property type="entry name" value="NosD_dom"/>
</dbReference>
<comment type="pathway">
    <text evidence="1">Protein modification; protein ubiquitination.</text>
</comment>
<dbReference type="GeneID" id="24800921"/>
<evidence type="ECO:0000313" key="6">
    <source>
        <dbReference type="EMBL" id="AKB58428.1"/>
    </source>
</evidence>
<dbReference type="InterPro" id="IPR012334">
    <property type="entry name" value="Pectin_lyas_fold"/>
</dbReference>
<dbReference type="Proteomes" id="UP000033079">
    <property type="component" value="Chromosome"/>
</dbReference>
<dbReference type="PATRIC" id="fig|1434106.5.peg.2446"/>
<dbReference type="InterPro" id="IPR006633">
    <property type="entry name" value="Carb-bd_sugar_hydrolysis-dom"/>
</dbReference>
<evidence type="ECO:0000313" key="7">
    <source>
        <dbReference type="Proteomes" id="UP000033079"/>
    </source>
</evidence>
<dbReference type="SUPFAM" id="SSF51126">
    <property type="entry name" value="Pectin lyase-like"/>
    <property type="match status" value="1"/>
</dbReference>
<accession>A0A0E3R1R6</accession>
<dbReference type="PANTHER" id="PTHR22990">
    <property type="entry name" value="F-BOX ONLY PROTEIN"/>
    <property type="match status" value="1"/>
</dbReference>
<dbReference type="PANTHER" id="PTHR22990:SF15">
    <property type="entry name" value="F-BOX ONLY PROTEIN 10"/>
    <property type="match status" value="1"/>
</dbReference>